<reference evidence="1 2" key="1">
    <citation type="submission" date="2016-02" db="EMBL/GenBank/DDBJ databases">
        <authorList>
            <consortium name="Pathogen Informatics"/>
        </authorList>
    </citation>
    <scope>NUCLEOTIDE SEQUENCE [LARGE SCALE GENOMIC DNA]</scope>
    <source>
        <strain evidence="1 2">LSS48</strain>
    </source>
</reference>
<proteinExistence type="predicted"/>
<dbReference type="RefSeq" id="WP_044751732.1">
    <property type="nucleotide sequence ID" value="NZ_CEHU01000059.1"/>
</dbReference>
<name>A0A116KYI8_STRSU</name>
<dbReference type="AlphaFoldDB" id="A0A116KYI8"/>
<evidence type="ECO:0000313" key="1">
    <source>
        <dbReference type="EMBL" id="CYU78819.1"/>
    </source>
</evidence>
<dbReference type="NCBIfam" id="NF033863">
    <property type="entry name" value="immun_TipC_fam"/>
    <property type="match status" value="1"/>
</dbReference>
<dbReference type="Proteomes" id="UP000073485">
    <property type="component" value="Unassembled WGS sequence"/>
</dbReference>
<protein>
    <submittedName>
        <fullName evidence="1">Uncharacterized protein</fullName>
    </submittedName>
</protein>
<sequence length="196" mass="22816">MIKRTIKALVLVLGVVVVYLTYSYHRLHNPIDEIIYSEMTSIKVIPIKSYSQLIKSDTSYDVSDNTGFVTLHYNLRELLKPEETVTVYMDDTKGFIFSYQHDFKNGRKLQINYIYDGVENVTQSIVAIENDGSEKKTREEILDLLRDDDLDSTWLIRQSTYVWETLLLSVWFEKGSHRYSFDNIGNIQIVKSNILG</sequence>
<dbReference type="EMBL" id="FIGO01000005">
    <property type="protein sequence ID" value="CYU78819.1"/>
    <property type="molecule type" value="Genomic_DNA"/>
</dbReference>
<evidence type="ECO:0000313" key="2">
    <source>
        <dbReference type="Proteomes" id="UP000073485"/>
    </source>
</evidence>
<gene>
    <name evidence="1" type="ORF">ERS132410_01061</name>
</gene>
<organism evidence="1 2">
    <name type="scientific">Streptococcus suis</name>
    <dbReference type="NCBI Taxonomy" id="1307"/>
    <lineage>
        <taxon>Bacteria</taxon>
        <taxon>Bacillati</taxon>
        <taxon>Bacillota</taxon>
        <taxon>Bacilli</taxon>
        <taxon>Lactobacillales</taxon>
        <taxon>Streptococcaceae</taxon>
        <taxon>Streptococcus</taxon>
    </lineage>
</organism>
<accession>A0A116KYI8</accession>
<dbReference type="InterPro" id="IPR048042">
    <property type="entry name" value="TipC-like"/>
</dbReference>